<evidence type="ECO:0000256" key="1">
    <source>
        <dbReference type="SAM" id="MobiDB-lite"/>
    </source>
</evidence>
<dbReference type="GeneID" id="9594833"/>
<protein>
    <submittedName>
        <fullName evidence="2">Uncharacterized protein</fullName>
    </submittedName>
</protein>
<feature type="non-terminal residue" evidence="2">
    <location>
        <position position="191"/>
    </location>
</feature>
<sequence>MATNLENGMQNLTINDDSNNTASNAEKNGKRRRPRPEFHKRLDPSHADIPFVPEAHDTATHRYWHFGWPVSDEAVNEIIDRYTPDYLDEDRDVTDKYPHFNDLIEGLSGLKRIRLVLVEPTEDVSWQSPLVTHGRRAVTFFMVVSDCGGYFFRKRPTQKQMARLVRIFGKQPCWMMDALEKSQWHKYGHRR</sequence>
<dbReference type="InParanoid" id="D8PK96"/>
<feature type="region of interest" description="Disordered" evidence="1">
    <location>
        <begin position="1"/>
        <end position="46"/>
    </location>
</feature>
<gene>
    <name evidence="2" type="ORF">SCHCODRAFT_104446</name>
</gene>
<accession>D8PK96</accession>
<dbReference type="RefSeq" id="XP_003038885.1">
    <property type="nucleotide sequence ID" value="XM_003038839.1"/>
</dbReference>
<keyword evidence="3" id="KW-1185">Reference proteome</keyword>
<reference evidence="2 3" key="1">
    <citation type="journal article" date="2010" name="Nat. Biotechnol.">
        <title>Genome sequence of the model mushroom Schizophyllum commune.</title>
        <authorList>
            <person name="Ohm R.A."/>
            <person name="de Jong J.F."/>
            <person name="Lugones L.G."/>
            <person name="Aerts A."/>
            <person name="Kothe E."/>
            <person name="Stajich J.E."/>
            <person name="de Vries R.P."/>
            <person name="Record E."/>
            <person name="Levasseur A."/>
            <person name="Baker S.E."/>
            <person name="Bartholomew K.A."/>
            <person name="Coutinho P.M."/>
            <person name="Erdmann S."/>
            <person name="Fowler T.J."/>
            <person name="Gathman A.C."/>
            <person name="Lombard V."/>
            <person name="Henrissat B."/>
            <person name="Knabe N."/>
            <person name="Kuees U."/>
            <person name="Lilly W.W."/>
            <person name="Lindquist E."/>
            <person name="Lucas S."/>
            <person name="Magnuson J.K."/>
            <person name="Piumi F."/>
            <person name="Raudaskoski M."/>
            <person name="Salamov A."/>
            <person name="Schmutz J."/>
            <person name="Schwarze F.W.M.R."/>
            <person name="vanKuyk P.A."/>
            <person name="Horton J.S."/>
            <person name="Grigoriev I.V."/>
            <person name="Woesten H.A.B."/>
        </authorList>
    </citation>
    <scope>NUCLEOTIDE SEQUENCE [LARGE SCALE GENOMIC DNA]</scope>
    <source>
        <strain evidence="3">H4-8 / FGSC 9210</strain>
    </source>
</reference>
<evidence type="ECO:0000313" key="2">
    <source>
        <dbReference type="EMBL" id="EFJ03983.1"/>
    </source>
</evidence>
<feature type="compositionally biased region" description="Polar residues" evidence="1">
    <location>
        <begin position="1"/>
        <end position="26"/>
    </location>
</feature>
<dbReference type="VEuPathDB" id="FungiDB:SCHCODRAFT_02528175"/>
<organism evidence="3">
    <name type="scientific">Schizophyllum commune (strain H4-8 / FGSC 9210)</name>
    <name type="common">Split gill fungus</name>
    <dbReference type="NCBI Taxonomy" id="578458"/>
    <lineage>
        <taxon>Eukaryota</taxon>
        <taxon>Fungi</taxon>
        <taxon>Dikarya</taxon>
        <taxon>Basidiomycota</taxon>
        <taxon>Agaricomycotina</taxon>
        <taxon>Agaricomycetes</taxon>
        <taxon>Agaricomycetidae</taxon>
        <taxon>Agaricales</taxon>
        <taxon>Schizophyllaceae</taxon>
        <taxon>Schizophyllum</taxon>
    </lineage>
</organism>
<name>D8PK96_SCHCM</name>
<evidence type="ECO:0000313" key="3">
    <source>
        <dbReference type="Proteomes" id="UP000007431"/>
    </source>
</evidence>
<dbReference type="AlphaFoldDB" id="D8PK96"/>
<dbReference type="KEGG" id="scm:SCHCO_02528175"/>
<dbReference type="Proteomes" id="UP000007431">
    <property type="component" value="Unassembled WGS sequence"/>
</dbReference>
<dbReference type="EMBL" id="GL377302">
    <property type="protein sequence ID" value="EFJ03983.1"/>
    <property type="molecule type" value="Genomic_DNA"/>
</dbReference>
<dbReference type="HOGENOM" id="CLU_1422167_0_0_1"/>
<proteinExistence type="predicted"/>
<dbReference type="OrthoDB" id="2840554at2759"/>
<feature type="compositionally biased region" description="Basic and acidic residues" evidence="1">
    <location>
        <begin position="35"/>
        <end position="46"/>
    </location>
</feature>